<reference evidence="1 2" key="1">
    <citation type="submission" date="2017-04" db="EMBL/GenBank/DDBJ databases">
        <authorList>
            <person name="Afonso C.L."/>
            <person name="Miller P.J."/>
            <person name="Scott M.A."/>
            <person name="Spackman E."/>
            <person name="Goraichik I."/>
            <person name="Dimitrov K.M."/>
            <person name="Suarez D.L."/>
            <person name="Swayne D.E."/>
        </authorList>
    </citation>
    <scope>NUCLEOTIDE SEQUENCE [LARGE SCALE GENOMIC DNA]</scope>
    <source>
        <strain evidence="1 2">DSM 11622</strain>
    </source>
</reference>
<organism evidence="1 2">
    <name type="scientific">Hymenobacter roseosalivarius DSM 11622</name>
    <dbReference type="NCBI Taxonomy" id="645990"/>
    <lineage>
        <taxon>Bacteria</taxon>
        <taxon>Pseudomonadati</taxon>
        <taxon>Bacteroidota</taxon>
        <taxon>Cytophagia</taxon>
        <taxon>Cytophagales</taxon>
        <taxon>Hymenobacteraceae</taxon>
        <taxon>Hymenobacter</taxon>
    </lineage>
</organism>
<accession>A0A1W1V179</accession>
<keyword evidence="2" id="KW-1185">Reference proteome</keyword>
<evidence type="ECO:0000313" key="1">
    <source>
        <dbReference type="EMBL" id="SMB87088.1"/>
    </source>
</evidence>
<gene>
    <name evidence="1" type="ORF">SAMN00120144_1475</name>
</gene>
<sequence>MDVWKLLLSKNQGGHLLPVIGDSGFRGTADNRTVNISIMSAGGELILLE</sequence>
<evidence type="ECO:0000313" key="2">
    <source>
        <dbReference type="Proteomes" id="UP000192266"/>
    </source>
</evidence>
<name>A0A1W1V179_9BACT</name>
<dbReference type="AlphaFoldDB" id="A0A1W1V179"/>
<dbReference type="Proteomes" id="UP000192266">
    <property type="component" value="Unassembled WGS sequence"/>
</dbReference>
<dbReference type="EMBL" id="FWWW01000047">
    <property type="protein sequence ID" value="SMB87088.1"/>
    <property type="molecule type" value="Genomic_DNA"/>
</dbReference>
<protein>
    <submittedName>
        <fullName evidence="1">Uncharacterized protein</fullName>
    </submittedName>
</protein>
<proteinExistence type="predicted"/>